<protein>
    <submittedName>
        <fullName evidence="4">TetR/AcrR family transcriptional regulator</fullName>
    </submittedName>
</protein>
<dbReference type="Pfam" id="PF00440">
    <property type="entry name" value="TetR_N"/>
    <property type="match status" value="1"/>
</dbReference>
<evidence type="ECO:0000313" key="4">
    <source>
        <dbReference type="EMBL" id="NUU28416.1"/>
    </source>
</evidence>
<dbReference type="RefSeq" id="WP_175326093.1">
    <property type="nucleotide sequence ID" value="NZ_BAAAWP010000001.1"/>
</dbReference>
<sequence>MVEQVPADTRTRIVEAAARFLRDQGPGAVTTRGVAQAAGVQAPAIYRLFGDKDGLLEAVAEHVMATFVADKASAVAAAAAADVDPVAELTDGWRRQVEFGLTNPALFALLSDPRRVAGSHAAQMGKAVLAARIHRVAAAGRLAVPEARAVALIQSAGVGVVTTILATPPAERDPELPDAVFQGTLAQILTDAPVAAASGHLAAAVALRAVTTELRQLSGPERLLLEEWLDRVIADPPIR</sequence>
<gene>
    <name evidence="4" type="ORF">HP467_09885</name>
</gene>
<dbReference type="EMBL" id="JABMCG010000104">
    <property type="protein sequence ID" value="NUU28416.1"/>
    <property type="molecule type" value="Genomic_DNA"/>
</dbReference>
<dbReference type="PANTHER" id="PTHR30055">
    <property type="entry name" value="HTH-TYPE TRANSCRIPTIONAL REGULATOR RUTR"/>
    <property type="match status" value="1"/>
</dbReference>
<dbReference type="SUPFAM" id="SSF46689">
    <property type="entry name" value="Homeodomain-like"/>
    <property type="match status" value="1"/>
</dbReference>
<dbReference type="GO" id="GO:0003700">
    <property type="term" value="F:DNA-binding transcription factor activity"/>
    <property type="evidence" value="ECO:0007669"/>
    <property type="project" value="TreeGrafter"/>
</dbReference>
<dbReference type="PRINTS" id="PR00455">
    <property type="entry name" value="HTHTETR"/>
</dbReference>
<dbReference type="Proteomes" id="UP000539146">
    <property type="component" value="Unassembled WGS sequence"/>
</dbReference>
<dbReference type="PROSITE" id="PS50977">
    <property type="entry name" value="HTH_TETR_2"/>
    <property type="match status" value="1"/>
</dbReference>
<evidence type="ECO:0000259" key="3">
    <source>
        <dbReference type="PROSITE" id="PS50977"/>
    </source>
</evidence>
<dbReference type="AlphaFoldDB" id="A0A850DS66"/>
<dbReference type="PANTHER" id="PTHR30055:SF209">
    <property type="entry name" value="POSSIBLE TRANSCRIPTIONAL REGULATORY PROTEIN (PROBABLY TETR-FAMILY)"/>
    <property type="match status" value="1"/>
</dbReference>
<dbReference type="InterPro" id="IPR050109">
    <property type="entry name" value="HTH-type_TetR-like_transc_reg"/>
</dbReference>
<dbReference type="GO" id="GO:0000976">
    <property type="term" value="F:transcription cis-regulatory region binding"/>
    <property type="evidence" value="ECO:0007669"/>
    <property type="project" value="TreeGrafter"/>
</dbReference>
<proteinExistence type="predicted"/>
<dbReference type="Gene3D" id="1.10.357.10">
    <property type="entry name" value="Tetracycline Repressor, domain 2"/>
    <property type="match status" value="1"/>
</dbReference>
<evidence type="ECO:0000256" key="2">
    <source>
        <dbReference type="PROSITE-ProRule" id="PRU00335"/>
    </source>
</evidence>
<feature type="domain" description="HTH tetR-type" evidence="3">
    <location>
        <begin position="7"/>
        <end position="67"/>
    </location>
</feature>
<evidence type="ECO:0000313" key="5">
    <source>
        <dbReference type="Proteomes" id="UP000539146"/>
    </source>
</evidence>
<evidence type="ECO:0000256" key="1">
    <source>
        <dbReference type="ARBA" id="ARBA00023125"/>
    </source>
</evidence>
<organism evidence="4 5">
    <name type="scientific">Curtobacterium citreum</name>
    <dbReference type="NCBI Taxonomy" id="2036"/>
    <lineage>
        <taxon>Bacteria</taxon>
        <taxon>Bacillati</taxon>
        <taxon>Actinomycetota</taxon>
        <taxon>Actinomycetes</taxon>
        <taxon>Micrococcales</taxon>
        <taxon>Microbacteriaceae</taxon>
        <taxon>Curtobacterium</taxon>
    </lineage>
</organism>
<accession>A0A850DS66</accession>
<feature type="DNA-binding region" description="H-T-H motif" evidence="2">
    <location>
        <begin position="30"/>
        <end position="49"/>
    </location>
</feature>
<dbReference type="InterPro" id="IPR001647">
    <property type="entry name" value="HTH_TetR"/>
</dbReference>
<reference evidence="4 5" key="1">
    <citation type="submission" date="2020-05" db="EMBL/GenBank/DDBJ databases">
        <title>Genome Sequencing of Type Strains.</title>
        <authorList>
            <person name="Lemaire J.F."/>
            <person name="Inderbitzin P."/>
            <person name="Gregorio O.A."/>
            <person name="Collins S.B."/>
            <person name="Wespe N."/>
            <person name="Knight-Connoni V."/>
        </authorList>
    </citation>
    <scope>NUCLEOTIDE SEQUENCE [LARGE SCALE GENOMIC DNA]</scope>
    <source>
        <strain evidence="4 5">DSM 20512</strain>
    </source>
</reference>
<dbReference type="InterPro" id="IPR009057">
    <property type="entry name" value="Homeodomain-like_sf"/>
</dbReference>
<comment type="caution">
    <text evidence="4">The sequence shown here is derived from an EMBL/GenBank/DDBJ whole genome shotgun (WGS) entry which is preliminary data.</text>
</comment>
<name>A0A850DS66_9MICO</name>
<keyword evidence="1 2" id="KW-0238">DNA-binding</keyword>